<dbReference type="InterPro" id="IPR001646">
    <property type="entry name" value="5peptide_repeat"/>
</dbReference>
<proteinExistence type="predicted"/>
<comment type="caution">
    <text evidence="1">The sequence shown here is derived from an EMBL/GenBank/DDBJ whole genome shotgun (WGS) entry which is preliminary data.</text>
</comment>
<dbReference type="AlphaFoldDB" id="A0A0F3GZT8"/>
<dbReference type="PANTHER" id="PTHR14136">
    <property type="entry name" value="BTB_POZ DOMAIN-CONTAINING PROTEIN KCTD9"/>
    <property type="match status" value="1"/>
</dbReference>
<dbReference type="PATRIC" id="fig|29290.4.peg.439"/>
<evidence type="ECO:0000313" key="1">
    <source>
        <dbReference type="EMBL" id="KJU87484.1"/>
    </source>
</evidence>
<dbReference type="Pfam" id="PF00805">
    <property type="entry name" value="Pentapeptide"/>
    <property type="match status" value="2"/>
</dbReference>
<dbReference type="PANTHER" id="PTHR14136:SF17">
    <property type="entry name" value="BTB_POZ DOMAIN-CONTAINING PROTEIN KCTD9"/>
    <property type="match status" value="1"/>
</dbReference>
<evidence type="ECO:0000313" key="2">
    <source>
        <dbReference type="Proteomes" id="UP000033423"/>
    </source>
</evidence>
<reference evidence="1 2" key="1">
    <citation type="submission" date="2015-02" db="EMBL/GenBank/DDBJ databases">
        <title>Single-cell genomics of uncultivated deep-branching MTB reveals a conserved set of magnetosome genes.</title>
        <authorList>
            <person name="Kolinko S."/>
            <person name="Richter M."/>
            <person name="Glockner F.O."/>
            <person name="Brachmann A."/>
            <person name="Schuler D."/>
        </authorList>
    </citation>
    <scope>NUCLEOTIDE SEQUENCE [LARGE SCALE GENOMIC DNA]</scope>
    <source>
        <strain evidence="1">TM-1</strain>
    </source>
</reference>
<dbReference type="Proteomes" id="UP000033423">
    <property type="component" value="Unassembled WGS sequence"/>
</dbReference>
<dbReference type="InterPro" id="IPR051082">
    <property type="entry name" value="Pentapeptide-BTB/POZ_domain"/>
</dbReference>
<dbReference type="SUPFAM" id="SSF141571">
    <property type="entry name" value="Pentapeptide repeat-like"/>
    <property type="match status" value="1"/>
</dbReference>
<gene>
    <name evidence="1" type="ORF">MBAV_000323</name>
</gene>
<dbReference type="Gene3D" id="2.160.20.80">
    <property type="entry name" value="E3 ubiquitin-protein ligase SopA"/>
    <property type="match status" value="1"/>
</dbReference>
<organism evidence="1 2">
    <name type="scientific">Candidatus Magnetobacterium bavaricum</name>
    <dbReference type="NCBI Taxonomy" id="29290"/>
    <lineage>
        <taxon>Bacteria</taxon>
        <taxon>Pseudomonadati</taxon>
        <taxon>Nitrospirota</taxon>
        <taxon>Thermodesulfovibrionia</taxon>
        <taxon>Thermodesulfovibrionales</taxon>
        <taxon>Candidatus Magnetobacteriaceae</taxon>
        <taxon>Candidatus Magnetobacterium</taxon>
    </lineage>
</organism>
<protein>
    <submittedName>
        <fullName evidence="1">Pentapeptide repeat protein</fullName>
    </submittedName>
</protein>
<dbReference type="EMBL" id="LACI01000146">
    <property type="protein sequence ID" value="KJU87484.1"/>
    <property type="molecule type" value="Genomic_DNA"/>
</dbReference>
<sequence>MTKEETWSALLEMGAVTGQMPQQRWDLSAIKLIGRNLQKAYLRDVNLHKADLRGADFYKADLRGADLSDALLSRANINRADLYGTNLHRADLKVASLIETDLSTAILTETELVSAVLNGAYLNGANLSGANLSNATLYNASLRSCLLRESALINTNLISADLTGADFTGAMLYNVATAGWKLKGARANYIYRSSELYNPTERDKHKISFSPGQFEYMYGSSAAIDVTIESPLLFDDLFSFEALVRHISRNHAELGLSISGVSISGKLASIRINVSRDDVLNVAAMQLAAGLQSAVKGSVDSERFISALETEYSMYKIISLSENFKMHLKRVSMNLVKQDGSVRSACSEIAGSCMGSSR</sequence>
<accession>A0A0F3GZT8</accession>
<name>A0A0F3GZT8_9BACT</name>
<keyword evidence="2" id="KW-1185">Reference proteome</keyword>